<keyword evidence="2 4" id="KW-0238">DNA-binding</keyword>
<evidence type="ECO:0000256" key="5">
    <source>
        <dbReference type="SAM" id="MobiDB-lite"/>
    </source>
</evidence>
<accession>A0A2U3PV45</accession>
<feature type="compositionally biased region" description="Basic residues" evidence="5">
    <location>
        <begin position="196"/>
        <end position="222"/>
    </location>
</feature>
<reference evidence="7 8" key="1">
    <citation type="submission" date="2018-03" db="EMBL/GenBank/DDBJ databases">
        <authorList>
            <person name="Gully D."/>
        </authorList>
    </citation>
    <scope>NUCLEOTIDE SEQUENCE [LARGE SCALE GENOMIC DNA]</scope>
    <source>
        <strain evidence="7">ORS3257</strain>
    </source>
</reference>
<dbReference type="KEGG" id="bvz:BRAD3257_1886"/>
<dbReference type="SUPFAM" id="SSF46689">
    <property type="entry name" value="Homeodomain-like"/>
    <property type="match status" value="1"/>
</dbReference>
<dbReference type="Gene3D" id="1.10.10.60">
    <property type="entry name" value="Homeodomain-like"/>
    <property type="match status" value="1"/>
</dbReference>
<organism evidence="7 8">
    <name type="scientific">Bradyrhizobium vignae</name>
    <dbReference type="NCBI Taxonomy" id="1549949"/>
    <lineage>
        <taxon>Bacteria</taxon>
        <taxon>Pseudomonadati</taxon>
        <taxon>Pseudomonadota</taxon>
        <taxon>Alphaproteobacteria</taxon>
        <taxon>Hyphomicrobiales</taxon>
        <taxon>Nitrobacteraceae</taxon>
        <taxon>Bradyrhizobium</taxon>
    </lineage>
</organism>
<dbReference type="InterPro" id="IPR009057">
    <property type="entry name" value="Homeodomain-like_sf"/>
</dbReference>
<dbReference type="InterPro" id="IPR001647">
    <property type="entry name" value="HTH_TetR"/>
</dbReference>
<dbReference type="PANTHER" id="PTHR47506:SF7">
    <property type="entry name" value="TRANSCRIPTIONAL REGULATORY PROTEIN"/>
    <property type="match status" value="1"/>
</dbReference>
<gene>
    <name evidence="7" type="ORF">BRAD3257_1886</name>
</gene>
<protein>
    <recommendedName>
        <fullName evidence="6">HTH tetR-type domain-containing protein</fullName>
    </recommendedName>
</protein>
<dbReference type="GO" id="GO:0003677">
    <property type="term" value="F:DNA binding"/>
    <property type="evidence" value="ECO:0007669"/>
    <property type="project" value="UniProtKB-UniRule"/>
</dbReference>
<dbReference type="AlphaFoldDB" id="A0A2U3PV45"/>
<evidence type="ECO:0000256" key="3">
    <source>
        <dbReference type="ARBA" id="ARBA00023163"/>
    </source>
</evidence>
<dbReference type="EMBL" id="LS398110">
    <property type="protein sequence ID" value="SPP92996.1"/>
    <property type="molecule type" value="Genomic_DNA"/>
</dbReference>
<dbReference type="Pfam" id="PF00440">
    <property type="entry name" value="TetR_N"/>
    <property type="match status" value="1"/>
</dbReference>
<feature type="DNA-binding region" description="H-T-H motif" evidence="4">
    <location>
        <begin position="32"/>
        <end position="51"/>
    </location>
</feature>
<feature type="region of interest" description="Disordered" evidence="5">
    <location>
        <begin position="186"/>
        <end position="222"/>
    </location>
</feature>
<evidence type="ECO:0000256" key="4">
    <source>
        <dbReference type="PROSITE-ProRule" id="PRU00335"/>
    </source>
</evidence>
<proteinExistence type="predicted"/>
<evidence type="ECO:0000256" key="1">
    <source>
        <dbReference type="ARBA" id="ARBA00023015"/>
    </source>
</evidence>
<keyword evidence="1" id="KW-0805">Transcription regulation</keyword>
<sequence>MRYEKGHRAGTSARIVECASARIRERGIESIKVAGLMKSAGLTHGGFYLHFKSRRDLIERAFARAMDGSVEQWRKAADRSNPGERLLSIVDYYLTDRHRDDIANGCALPSLGAEVPRASVGIRKTFSNGLREMIDVLSGDMNGPSKREAIAVVSEIVGALLLARAVDHPEFASEIMSVARQYVLGEDPQVPGSTKAPRKVSIRTKRPSSKRSQKREKSKHRA</sequence>
<evidence type="ECO:0000256" key="2">
    <source>
        <dbReference type="ARBA" id="ARBA00023125"/>
    </source>
</evidence>
<evidence type="ECO:0000313" key="7">
    <source>
        <dbReference type="EMBL" id="SPP92996.1"/>
    </source>
</evidence>
<evidence type="ECO:0000259" key="6">
    <source>
        <dbReference type="PROSITE" id="PS50977"/>
    </source>
</evidence>
<dbReference type="RefSeq" id="WP_122401487.1">
    <property type="nucleotide sequence ID" value="NZ_LS398110.1"/>
</dbReference>
<dbReference type="PROSITE" id="PS50977">
    <property type="entry name" value="HTH_TETR_2"/>
    <property type="match status" value="1"/>
</dbReference>
<dbReference type="Proteomes" id="UP000246085">
    <property type="component" value="Chromosome BRAD3257"/>
</dbReference>
<feature type="domain" description="HTH tetR-type" evidence="6">
    <location>
        <begin position="9"/>
        <end position="69"/>
    </location>
</feature>
<dbReference type="InterPro" id="IPR036271">
    <property type="entry name" value="Tet_transcr_reg_TetR-rel_C_sf"/>
</dbReference>
<dbReference type="SUPFAM" id="SSF48498">
    <property type="entry name" value="Tetracyclin repressor-like, C-terminal domain"/>
    <property type="match status" value="1"/>
</dbReference>
<dbReference type="PRINTS" id="PR00455">
    <property type="entry name" value="HTHTETR"/>
</dbReference>
<dbReference type="Gene3D" id="1.10.357.10">
    <property type="entry name" value="Tetracycline Repressor, domain 2"/>
    <property type="match status" value="1"/>
</dbReference>
<evidence type="ECO:0000313" key="8">
    <source>
        <dbReference type="Proteomes" id="UP000246085"/>
    </source>
</evidence>
<keyword evidence="3" id="KW-0804">Transcription</keyword>
<name>A0A2U3PV45_9BRAD</name>
<dbReference type="PANTHER" id="PTHR47506">
    <property type="entry name" value="TRANSCRIPTIONAL REGULATORY PROTEIN"/>
    <property type="match status" value="1"/>
</dbReference>